<organism evidence="2 3">
    <name type="scientific">Gracilibacillus thailandensis</name>
    <dbReference type="NCBI Taxonomy" id="563735"/>
    <lineage>
        <taxon>Bacteria</taxon>
        <taxon>Bacillati</taxon>
        <taxon>Bacillota</taxon>
        <taxon>Bacilli</taxon>
        <taxon>Bacillales</taxon>
        <taxon>Bacillaceae</taxon>
        <taxon>Gracilibacillus</taxon>
    </lineage>
</organism>
<name>A0A6N7R6H8_9BACI</name>
<keyword evidence="3" id="KW-1185">Reference proteome</keyword>
<dbReference type="Proteomes" id="UP000435187">
    <property type="component" value="Unassembled WGS sequence"/>
</dbReference>
<dbReference type="AlphaFoldDB" id="A0A6N7R6H8"/>
<evidence type="ECO:0008006" key="4">
    <source>
        <dbReference type="Google" id="ProtNLM"/>
    </source>
</evidence>
<reference evidence="2 3" key="1">
    <citation type="submission" date="2019-10" db="EMBL/GenBank/DDBJ databases">
        <title>Gracilibacillus salitolerans sp. nov., a moderate halophile isolated from a saline soil in northwest China.</title>
        <authorList>
            <person name="Gan L."/>
        </authorList>
    </citation>
    <scope>NUCLEOTIDE SEQUENCE [LARGE SCALE GENOMIC DNA]</scope>
    <source>
        <strain evidence="2 3">TP2-8</strain>
    </source>
</reference>
<sequence>MKKGNNISSLQDQNQLAQAQQSILHLQRAINQAKSHMNEDILEQIKHSMDRAERSLTQAENVTDDQNALNLVRQELVQQQQVFQDLTQQNR</sequence>
<keyword evidence="1" id="KW-0175">Coiled coil</keyword>
<protein>
    <recommendedName>
        <fullName evidence="4">DUF2524 family protein</fullName>
    </recommendedName>
</protein>
<proteinExistence type="predicted"/>
<evidence type="ECO:0000313" key="3">
    <source>
        <dbReference type="Proteomes" id="UP000435187"/>
    </source>
</evidence>
<gene>
    <name evidence="2" type="ORF">GH885_20655</name>
</gene>
<accession>A0A6N7R6H8</accession>
<comment type="caution">
    <text evidence="2">The sequence shown here is derived from an EMBL/GenBank/DDBJ whole genome shotgun (WGS) entry which is preliminary data.</text>
</comment>
<dbReference type="RefSeq" id="WP_018930402.1">
    <property type="nucleotide sequence ID" value="NZ_JBHUMW010000024.1"/>
</dbReference>
<feature type="coiled-coil region" evidence="1">
    <location>
        <begin position="16"/>
        <end position="89"/>
    </location>
</feature>
<evidence type="ECO:0000256" key="1">
    <source>
        <dbReference type="SAM" id="Coils"/>
    </source>
</evidence>
<evidence type="ECO:0000313" key="2">
    <source>
        <dbReference type="EMBL" id="MRI68720.1"/>
    </source>
</evidence>
<dbReference type="EMBL" id="WJEE01000091">
    <property type="protein sequence ID" value="MRI68720.1"/>
    <property type="molecule type" value="Genomic_DNA"/>
</dbReference>